<accession>A1T2T4</accession>
<evidence type="ECO:0000313" key="2">
    <source>
        <dbReference type="EMBL" id="ABM11484.1"/>
    </source>
</evidence>
<feature type="transmembrane region" description="Helical" evidence="1">
    <location>
        <begin position="106"/>
        <end position="126"/>
    </location>
</feature>
<feature type="transmembrane region" description="Helical" evidence="1">
    <location>
        <begin position="178"/>
        <end position="199"/>
    </location>
</feature>
<gene>
    <name evidence="2" type="ordered locus">Mvan_0645</name>
</gene>
<feature type="transmembrane region" description="Helical" evidence="1">
    <location>
        <begin position="146"/>
        <end position="166"/>
    </location>
</feature>
<feature type="transmembrane region" description="Helical" evidence="1">
    <location>
        <begin position="219"/>
        <end position="240"/>
    </location>
</feature>
<proteinExistence type="predicted"/>
<evidence type="ECO:0008006" key="4">
    <source>
        <dbReference type="Google" id="ProtNLM"/>
    </source>
</evidence>
<dbReference type="KEGG" id="mva:Mvan_0645"/>
<dbReference type="AlphaFoldDB" id="A1T2T4"/>
<dbReference type="HOGENOM" id="CLU_090632_0_0_11"/>
<dbReference type="eggNOG" id="COG5446">
    <property type="taxonomic scope" value="Bacteria"/>
</dbReference>
<keyword evidence="1" id="KW-1133">Transmembrane helix</keyword>
<dbReference type="RefSeq" id="WP_011777921.1">
    <property type="nucleotide sequence ID" value="NC_008726.1"/>
</dbReference>
<feature type="transmembrane region" description="Helical" evidence="1">
    <location>
        <begin position="69"/>
        <end position="94"/>
    </location>
</feature>
<dbReference type="InterPro" id="IPR012666">
    <property type="entry name" value="CbtA_put"/>
</dbReference>
<dbReference type="EMBL" id="CP000511">
    <property type="protein sequence ID" value="ABM11484.1"/>
    <property type="molecule type" value="Genomic_DNA"/>
</dbReference>
<evidence type="ECO:0000313" key="3">
    <source>
        <dbReference type="Proteomes" id="UP000009159"/>
    </source>
</evidence>
<organism evidence="2 3">
    <name type="scientific">Mycolicibacterium vanbaalenii (strain DSM 7251 / JCM 13017 / BCRC 16820 / KCTC 9966 / NRRL B-24157 / PYR-1)</name>
    <name type="common">Mycobacterium vanbaalenii</name>
    <dbReference type="NCBI Taxonomy" id="350058"/>
    <lineage>
        <taxon>Bacteria</taxon>
        <taxon>Bacillati</taxon>
        <taxon>Actinomycetota</taxon>
        <taxon>Actinomycetes</taxon>
        <taxon>Mycobacteriales</taxon>
        <taxon>Mycobacteriaceae</taxon>
        <taxon>Mycolicibacterium</taxon>
    </lineage>
</organism>
<keyword evidence="3" id="KW-1185">Reference proteome</keyword>
<protein>
    <recommendedName>
        <fullName evidence="4">Cobalt transporter subunit (CbtA)</fullName>
    </recommendedName>
</protein>
<reference evidence="2" key="1">
    <citation type="submission" date="2006-12" db="EMBL/GenBank/DDBJ databases">
        <title>Complete sequence of Mycobacterium vanbaalenii PYR-1.</title>
        <authorList>
            <consortium name="US DOE Joint Genome Institute"/>
            <person name="Copeland A."/>
            <person name="Lucas S."/>
            <person name="Lapidus A."/>
            <person name="Barry K."/>
            <person name="Detter J.C."/>
            <person name="Glavina del Rio T."/>
            <person name="Hammon N."/>
            <person name="Israni S."/>
            <person name="Dalin E."/>
            <person name="Tice H."/>
            <person name="Pitluck S."/>
            <person name="Singan V."/>
            <person name="Schmutz J."/>
            <person name="Larimer F."/>
            <person name="Land M."/>
            <person name="Hauser L."/>
            <person name="Kyrpides N."/>
            <person name="Anderson I.J."/>
            <person name="Miller C."/>
            <person name="Richardson P."/>
        </authorList>
    </citation>
    <scope>NUCLEOTIDE SEQUENCE [LARGE SCALE GENOMIC DNA]</scope>
    <source>
        <strain evidence="2">PYR-1</strain>
    </source>
</reference>
<dbReference type="Pfam" id="PF09490">
    <property type="entry name" value="CbtA"/>
    <property type="match status" value="1"/>
</dbReference>
<evidence type="ECO:0000256" key="1">
    <source>
        <dbReference type="SAM" id="Phobius"/>
    </source>
</evidence>
<dbReference type="Proteomes" id="UP000009159">
    <property type="component" value="Chromosome"/>
</dbReference>
<keyword evidence="1" id="KW-0812">Transmembrane</keyword>
<sequence length="256" mass="26456">MKKIIGIGLGAGALAGLSAFVYARVQVTPLIAQAIDYEEERSHTLAGITGEHSHGHEVFTRAVQENVGAGVGVIGFGMVVGVLFAVAYAMVSASLSARRGSTDSRWPATALSVVGLIAVSLVPFLVYPANPPGVGQEETAGQRTVAYLALLVVSVAAVALLAAVALRFAPRVGTWTSVIGASWAYVGVIARAATILPRVDEVPAGFPADLLYEFRLQSALTAAVMWMVLGTAFAAATTAVSARTPMTVKEVVHAGR</sequence>
<keyword evidence="1" id="KW-0472">Membrane</keyword>
<name>A1T2T4_MYCVP</name>
<dbReference type="STRING" id="350058.Mvan_0645"/>